<comment type="caution">
    <text evidence="2">The sequence shown here is derived from an EMBL/GenBank/DDBJ whole genome shotgun (WGS) entry which is preliminary data.</text>
</comment>
<proteinExistence type="predicted"/>
<accession>A0A9W6EWS9</accession>
<dbReference type="EMBL" id="BRVP01000019">
    <property type="protein sequence ID" value="GLB53528.1"/>
    <property type="molecule type" value="Genomic_DNA"/>
</dbReference>
<keyword evidence="3" id="KW-1185">Reference proteome</keyword>
<reference evidence="2" key="1">
    <citation type="submission" date="2022-07" db="EMBL/GenBank/DDBJ databases">
        <title>Taxonomy of Novel Oxalotrophic and Methylotrophic Bacteria.</title>
        <authorList>
            <person name="Sahin N."/>
            <person name="Tani A."/>
        </authorList>
    </citation>
    <scope>NUCLEOTIDE SEQUENCE</scope>
    <source>
        <strain evidence="2">AM327</strain>
    </source>
</reference>
<dbReference type="Proteomes" id="UP001143545">
    <property type="component" value="Unassembled WGS sequence"/>
</dbReference>
<protein>
    <submittedName>
        <fullName evidence="2">Uncharacterized protein</fullName>
    </submittedName>
</protein>
<sequence length="134" mass="15910">MKRLLLFLPVFLVFVQGFAQKSTNTCDFMYSFEIKKCDELLSNRDKYATFAWDFSKLNFTDSNVQIEVVPVLDCWNEIHAKDFRDSFKMKIEEAKGEQKVYHIKMMAKCFKYRLVISSGACEKTTEWNYFSFID</sequence>
<dbReference type="AlphaFoldDB" id="A0A9W6EWS9"/>
<name>A0A9W6EWS9_9FLAO</name>
<evidence type="ECO:0000256" key="1">
    <source>
        <dbReference type="SAM" id="SignalP"/>
    </source>
</evidence>
<feature type="signal peptide" evidence="1">
    <location>
        <begin position="1"/>
        <end position="19"/>
    </location>
</feature>
<dbReference type="RefSeq" id="WP_281755554.1">
    <property type="nucleotide sequence ID" value="NZ_BRVP01000019.1"/>
</dbReference>
<organism evidence="2 3">
    <name type="scientific">Neptunitalea chrysea</name>
    <dbReference type="NCBI Taxonomy" id="1647581"/>
    <lineage>
        <taxon>Bacteria</taxon>
        <taxon>Pseudomonadati</taxon>
        <taxon>Bacteroidota</taxon>
        <taxon>Flavobacteriia</taxon>
        <taxon>Flavobacteriales</taxon>
        <taxon>Flavobacteriaceae</taxon>
        <taxon>Neptunitalea</taxon>
    </lineage>
</organism>
<feature type="chain" id="PRO_5040754441" evidence="1">
    <location>
        <begin position="20"/>
        <end position="134"/>
    </location>
</feature>
<gene>
    <name evidence="2" type="ORF">NBRC110019_25690</name>
</gene>
<keyword evidence="1" id="KW-0732">Signal</keyword>
<evidence type="ECO:0000313" key="2">
    <source>
        <dbReference type="EMBL" id="GLB53528.1"/>
    </source>
</evidence>
<evidence type="ECO:0000313" key="3">
    <source>
        <dbReference type="Proteomes" id="UP001143545"/>
    </source>
</evidence>